<evidence type="ECO:0000313" key="7">
    <source>
        <dbReference type="EMBL" id="KIM93859.1"/>
    </source>
</evidence>
<reference evidence="8" key="2">
    <citation type="submission" date="2015-01" db="EMBL/GenBank/DDBJ databases">
        <title>Evolutionary Origins and Diversification of the Mycorrhizal Mutualists.</title>
        <authorList>
            <consortium name="DOE Joint Genome Institute"/>
            <consortium name="Mycorrhizal Genomics Consortium"/>
            <person name="Kohler A."/>
            <person name="Kuo A."/>
            <person name="Nagy L.G."/>
            <person name="Floudas D."/>
            <person name="Copeland A."/>
            <person name="Barry K.W."/>
            <person name="Cichocki N."/>
            <person name="Veneault-Fourrey C."/>
            <person name="LaButti K."/>
            <person name="Lindquist E.A."/>
            <person name="Lipzen A."/>
            <person name="Lundell T."/>
            <person name="Morin E."/>
            <person name="Murat C."/>
            <person name="Riley R."/>
            <person name="Ohm R."/>
            <person name="Sun H."/>
            <person name="Tunlid A."/>
            <person name="Henrissat B."/>
            <person name="Grigoriev I.V."/>
            <person name="Hibbett D.S."/>
            <person name="Martin F."/>
        </authorList>
    </citation>
    <scope>NUCLEOTIDE SEQUENCE [LARGE SCALE GENOMIC DNA]</scope>
    <source>
        <strain evidence="8">Zn</strain>
    </source>
</reference>
<evidence type="ECO:0000313" key="8">
    <source>
        <dbReference type="Proteomes" id="UP000054321"/>
    </source>
</evidence>
<feature type="transmembrane region" description="Helical" evidence="6">
    <location>
        <begin position="257"/>
        <end position="276"/>
    </location>
</feature>
<dbReference type="PANTHER" id="PTHR45649:SF1">
    <property type="entry name" value="TRANSPORTER, PUTATIVE (EUROFUNG)-RELATED"/>
    <property type="match status" value="1"/>
</dbReference>
<evidence type="ECO:0000256" key="1">
    <source>
        <dbReference type="ARBA" id="ARBA00004141"/>
    </source>
</evidence>
<evidence type="ECO:0008006" key="9">
    <source>
        <dbReference type="Google" id="ProtNLM"/>
    </source>
</evidence>
<protein>
    <recommendedName>
        <fullName evidence="9">Amino acid permease/ SLC12A domain-containing protein</fullName>
    </recommendedName>
</protein>
<comment type="subcellular location">
    <subcellularLocation>
        <location evidence="1">Membrane</location>
        <topology evidence="1">Multi-pass membrane protein</topology>
    </subcellularLocation>
</comment>
<evidence type="ECO:0000256" key="5">
    <source>
        <dbReference type="ARBA" id="ARBA00023136"/>
    </source>
</evidence>
<dbReference type="OrthoDB" id="3257095at2759"/>
<feature type="transmembrane region" description="Helical" evidence="6">
    <location>
        <begin position="297"/>
        <end position="319"/>
    </location>
</feature>
<feature type="transmembrane region" description="Helical" evidence="6">
    <location>
        <begin position="193"/>
        <end position="212"/>
    </location>
</feature>
<evidence type="ECO:0000256" key="3">
    <source>
        <dbReference type="ARBA" id="ARBA00022692"/>
    </source>
</evidence>
<dbReference type="Gene3D" id="1.20.1740.10">
    <property type="entry name" value="Amino acid/polyamine transporter I"/>
    <property type="match status" value="1"/>
</dbReference>
<feature type="transmembrane region" description="Helical" evidence="6">
    <location>
        <begin position="518"/>
        <end position="536"/>
    </location>
</feature>
<feature type="transmembrane region" description="Helical" evidence="6">
    <location>
        <begin position="219"/>
        <end position="237"/>
    </location>
</feature>
<gene>
    <name evidence="7" type="ORF">OIDMADRAFT_106839</name>
</gene>
<keyword evidence="2" id="KW-0813">Transport</keyword>
<feature type="transmembrane region" description="Helical" evidence="6">
    <location>
        <begin position="63"/>
        <end position="80"/>
    </location>
</feature>
<dbReference type="AlphaFoldDB" id="A0A0C3GR86"/>
<evidence type="ECO:0000256" key="6">
    <source>
        <dbReference type="SAM" id="Phobius"/>
    </source>
</evidence>
<dbReference type="HOGENOM" id="CLU_004495_6_1_1"/>
<dbReference type="GO" id="GO:0022857">
    <property type="term" value="F:transmembrane transporter activity"/>
    <property type="evidence" value="ECO:0007669"/>
    <property type="project" value="InterPro"/>
</dbReference>
<dbReference type="PIRSF" id="PIRSF006060">
    <property type="entry name" value="AA_transporter"/>
    <property type="match status" value="1"/>
</dbReference>
<feature type="transmembrane region" description="Helical" evidence="6">
    <location>
        <begin position="145"/>
        <end position="173"/>
    </location>
</feature>
<reference evidence="7 8" key="1">
    <citation type="submission" date="2014-04" db="EMBL/GenBank/DDBJ databases">
        <authorList>
            <consortium name="DOE Joint Genome Institute"/>
            <person name="Kuo A."/>
            <person name="Martino E."/>
            <person name="Perotto S."/>
            <person name="Kohler A."/>
            <person name="Nagy L.G."/>
            <person name="Floudas D."/>
            <person name="Copeland A."/>
            <person name="Barry K.W."/>
            <person name="Cichocki N."/>
            <person name="Veneault-Fourrey C."/>
            <person name="LaButti K."/>
            <person name="Lindquist E.A."/>
            <person name="Lipzen A."/>
            <person name="Lundell T."/>
            <person name="Morin E."/>
            <person name="Murat C."/>
            <person name="Sun H."/>
            <person name="Tunlid A."/>
            <person name="Henrissat B."/>
            <person name="Grigoriev I.V."/>
            <person name="Hibbett D.S."/>
            <person name="Martin F."/>
            <person name="Nordberg H.P."/>
            <person name="Cantor M.N."/>
            <person name="Hua S.X."/>
        </authorList>
    </citation>
    <scope>NUCLEOTIDE SEQUENCE [LARGE SCALE GENOMIC DNA]</scope>
    <source>
        <strain evidence="7 8">Zn</strain>
    </source>
</reference>
<keyword evidence="5 6" id="KW-0472">Membrane</keyword>
<feature type="transmembrane region" description="Helical" evidence="6">
    <location>
        <begin position="487"/>
        <end position="506"/>
    </location>
</feature>
<feature type="transmembrane region" description="Helical" evidence="6">
    <location>
        <begin position="350"/>
        <end position="375"/>
    </location>
</feature>
<proteinExistence type="predicted"/>
<sequence length="549" mass="59131">MANVEMDTIRPSIEMDVIRDNKEEPSSVEAAVGDVTYFKMQSIAERDDAGLRRVGKQPVLKRRFGFMSMLGFSCTILITWEAELMTLGGLFENGGYAGTVYSFIIAWIGILCAFTTMGELASMAPTSGGQYHWVSMLAPPGSRRYLSYLVGWMNVVGWQSAVAGVGFLNASLIQGISALNSTSYSPKPWQATLMFWAVVLVAVFVNTVVSSLLPKVEGLVLILHVLGFFAILIPLVSMGPHGDATDVFTVFVNGGGWPTMGVSFMVGLVATTWNFLGADGAVHMSEEVHNAAVVVPWAIIFSIVLNGALGFGMLLATLFRLGDPDVVFASAAPFMTIFQQAVGANGGANAMIAIIILLAFSALISITAGASRMAWSFARDRGLPGWQYLSKVDSKTSIPIFAVALTATISCLLALINIGSNAAFSDVISLTINGLFTTYLLGNTLLLWRRVTGKIKMDFEVDSDLGNTDCDNLVWGPMRVPEPFGTIVNVIGCVFMIVVLFFSFWPSVNNPTASSMNYSSLMLGATVIFSTVYYFVSARKTYTGPIVEI</sequence>
<evidence type="ECO:0000256" key="2">
    <source>
        <dbReference type="ARBA" id="ARBA00022448"/>
    </source>
</evidence>
<feature type="transmembrane region" description="Helical" evidence="6">
    <location>
        <begin position="396"/>
        <end position="416"/>
    </location>
</feature>
<keyword evidence="3 6" id="KW-0812">Transmembrane</keyword>
<dbReference type="Pfam" id="PF13520">
    <property type="entry name" value="AA_permease_2"/>
    <property type="match status" value="1"/>
</dbReference>
<evidence type="ECO:0000256" key="4">
    <source>
        <dbReference type="ARBA" id="ARBA00022989"/>
    </source>
</evidence>
<dbReference type="GO" id="GO:0016020">
    <property type="term" value="C:membrane"/>
    <property type="evidence" value="ECO:0007669"/>
    <property type="project" value="UniProtKB-SubCell"/>
</dbReference>
<keyword evidence="4 6" id="KW-1133">Transmembrane helix</keyword>
<dbReference type="EMBL" id="KN832892">
    <property type="protein sequence ID" value="KIM93859.1"/>
    <property type="molecule type" value="Genomic_DNA"/>
</dbReference>
<name>A0A0C3GR86_OIDMZ</name>
<dbReference type="STRING" id="913774.A0A0C3GR86"/>
<dbReference type="Proteomes" id="UP000054321">
    <property type="component" value="Unassembled WGS sequence"/>
</dbReference>
<organism evidence="7 8">
    <name type="scientific">Oidiodendron maius (strain Zn)</name>
    <dbReference type="NCBI Taxonomy" id="913774"/>
    <lineage>
        <taxon>Eukaryota</taxon>
        <taxon>Fungi</taxon>
        <taxon>Dikarya</taxon>
        <taxon>Ascomycota</taxon>
        <taxon>Pezizomycotina</taxon>
        <taxon>Leotiomycetes</taxon>
        <taxon>Leotiomycetes incertae sedis</taxon>
        <taxon>Myxotrichaceae</taxon>
        <taxon>Oidiodendron</taxon>
    </lineage>
</organism>
<dbReference type="PANTHER" id="PTHR45649">
    <property type="entry name" value="AMINO-ACID PERMEASE BAT1"/>
    <property type="match status" value="1"/>
</dbReference>
<feature type="transmembrane region" description="Helical" evidence="6">
    <location>
        <begin position="428"/>
        <end position="448"/>
    </location>
</feature>
<dbReference type="InParanoid" id="A0A0C3GR86"/>
<keyword evidence="8" id="KW-1185">Reference proteome</keyword>
<accession>A0A0C3GR86</accession>
<feature type="transmembrane region" description="Helical" evidence="6">
    <location>
        <begin position="100"/>
        <end position="124"/>
    </location>
</feature>
<dbReference type="InterPro" id="IPR002293">
    <property type="entry name" value="AA/rel_permease1"/>
</dbReference>